<accession>A0AAG5D4E5</accession>
<dbReference type="AlphaFoldDB" id="A0AAG5D4E5"/>
<keyword evidence="2" id="KW-1185">Reference proteome</keyword>
<evidence type="ECO:0000313" key="2">
    <source>
        <dbReference type="Proteomes" id="UP000075880"/>
    </source>
</evidence>
<reference evidence="1" key="1">
    <citation type="submission" date="2024-04" db="UniProtKB">
        <authorList>
            <consortium name="EnsemblMetazoa"/>
        </authorList>
    </citation>
    <scope>IDENTIFICATION</scope>
    <source>
        <strain evidence="1">EBRO</strain>
    </source>
</reference>
<sequence>MCSKAFFPSLKKRRTNQCLLVIEIDEKLEFGTKIYLTFRIFFVKLSYFSFSHFTRKVSPHWRKNAMTRTEVV</sequence>
<proteinExistence type="predicted"/>
<dbReference type="EnsemblMetazoa" id="ENSAATROPT006332">
    <property type="protein sequence ID" value="ENSAATROPP005755"/>
    <property type="gene ID" value="ENSAATROPG005125"/>
</dbReference>
<evidence type="ECO:0000313" key="1">
    <source>
        <dbReference type="EnsemblMetazoa" id="ENSAATROPP005755"/>
    </source>
</evidence>
<protein>
    <submittedName>
        <fullName evidence="1">Uncharacterized protein</fullName>
    </submittedName>
</protein>
<dbReference type="Proteomes" id="UP000075880">
    <property type="component" value="Unassembled WGS sequence"/>
</dbReference>
<name>A0AAG5D4E5_ANOAO</name>
<organism evidence="1 2">
    <name type="scientific">Anopheles atroparvus</name>
    <name type="common">European mosquito</name>
    <dbReference type="NCBI Taxonomy" id="41427"/>
    <lineage>
        <taxon>Eukaryota</taxon>
        <taxon>Metazoa</taxon>
        <taxon>Ecdysozoa</taxon>
        <taxon>Arthropoda</taxon>
        <taxon>Hexapoda</taxon>
        <taxon>Insecta</taxon>
        <taxon>Pterygota</taxon>
        <taxon>Neoptera</taxon>
        <taxon>Endopterygota</taxon>
        <taxon>Diptera</taxon>
        <taxon>Nematocera</taxon>
        <taxon>Culicoidea</taxon>
        <taxon>Culicidae</taxon>
        <taxon>Anophelinae</taxon>
        <taxon>Anopheles</taxon>
    </lineage>
</organism>